<dbReference type="PANTHER" id="PTHR43784:SF2">
    <property type="entry name" value="GDSL-LIKE LIPASE_ACYLHYDROLASE, PUTATIVE (AFU_ORTHOLOGUE AFUA_2G00820)-RELATED"/>
    <property type="match status" value="1"/>
</dbReference>
<dbReference type="Pfam" id="PF13472">
    <property type="entry name" value="Lipase_GDSL_2"/>
    <property type="match status" value="1"/>
</dbReference>
<dbReference type="AlphaFoldDB" id="A0A5C3F269"/>
<reference evidence="3 4" key="1">
    <citation type="submission" date="2018-03" db="EMBL/GenBank/DDBJ databases">
        <authorList>
            <person name="Guldener U."/>
        </authorList>
    </citation>
    <scope>NUCLEOTIDE SEQUENCE [LARGE SCALE GENOMIC DNA]</scope>
    <source>
        <strain evidence="3 4">DAOM196992</strain>
    </source>
</reference>
<organism evidence="3 4">
    <name type="scientific">Pseudozyma flocculosa</name>
    <dbReference type="NCBI Taxonomy" id="84751"/>
    <lineage>
        <taxon>Eukaryota</taxon>
        <taxon>Fungi</taxon>
        <taxon>Dikarya</taxon>
        <taxon>Basidiomycota</taxon>
        <taxon>Ustilaginomycotina</taxon>
        <taxon>Ustilaginomycetes</taxon>
        <taxon>Ustilaginales</taxon>
        <taxon>Ustilaginaceae</taxon>
        <taxon>Pseudozyma</taxon>
    </lineage>
</organism>
<dbReference type="SUPFAM" id="SSF52266">
    <property type="entry name" value="SGNH hydrolase"/>
    <property type="match status" value="1"/>
</dbReference>
<evidence type="ECO:0000313" key="4">
    <source>
        <dbReference type="Proteomes" id="UP000323386"/>
    </source>
</evidence>
<dbReference type="PANTHER" id="PTHR43784">
    <property type="entry name" value="GDSL-LIKE LIPASE/ACYLHYDROLASE, PUTATIVE (AFU_ORTHOLOGUE AFUA_2G00820)-RELATED"/>
    <property type="match status" value="1"/>
</dbReference>
<dbReference type="OrthoDB" id="10071171at2759"/>
<dbReference type="InterPro" id="IPR036514">
    <property type="entry name" value="SGNH_hydro_sf"/>
</dbReference>
<evidence type="ECO:0000313" key="3">
    <source>
        <dbReference type="EMBL" id="SPO37391.1"/>
    </source>
</evidence>
<name>A0A5C3F269_9BASI</name>
<evidence type="ECO:0000259" key="2">
    <source>
        <dbReference type="Pfam" id="PF13472"/>
    </source>
</evidence>
<protein>
    <submittedName>
        <fullName evidence="3">Related to extracellular GDSL-like lipase/acylhydrolase</fullName>
    </submittedName>
</protein>
<accession>A0A5C3F269</accession>
<keyword evidence="3" id="KW-0378">Hydrolase</keyword>
<dbReference type="Gene3D" id="3.40.50.1110">
    <property type="entry name" value="SGNH hydrolase"/>
    <property type="match status" value="1"/>
</dbReference>
<sequence length="392" mass="41468">MPQLTEPANLPPPPFNGTGTGTGAKLVDATIRQTLKLSAGGRRVRLRLSNAFGGSDLSVSSVVVARPLVPGRDNGTVTVGVSAIDGATARQLRFSGETAFVIPKGALAVSDEVDIDVQRDGTLSVSIYLAAGQEGEAITSHPGSRTTTYIAPGDQTASATLTPDAVAVAHWYFLSGVEVLVPPHGNDARDGAIAILGDSLTDGRGSTDNANDRWPDLFYRRLGRGAYLNQAAGGNRILADGLGPNLLSRLDRDVLAQTGVSRAVVFEGVNDIGTADATEAAQDDVTRRLTAAYRQIVTRLGAHGLPVYGATITPFGNNPAYAHPLRERSRRRINHWIRHEAPFDAVLDFDAATRDPHNASLIRPDLDSGDGLHFNPEGYQVIADSIDLGLFV</sequence>
<dbReference type="CDD" id="cd01830">
    <property type="entry name" value="XynE_like"/>
    <property type="match status" value="1"/>
</dbReference>
<feature type="region of interest" description="Disordered" evidence="1">
    <location>
        <begin position="1"/>
        <end position="23"/>
    </location>
</feature>
<dbReference type="GO" id="GO:0016787">
    <property type="term" value="F:hydrolase activity"/>
    <property type="evidence" value="ECO:0007669"/>
    <property type="project" value="UniProtKB-KW"/>
</dbReference>
<dbReference type="InterPro" id="IPR013830">
    <property type="entry name" value="SGNH_hydro"/>
</dbReference>
<evidence type="ECO:0000256" key="1">
    <source>
        <dbReference type="SAM" id="MobiDB-lite"/>
    </source>
</evidence>
<keyword evidence="4" id="KW-1185">Reference proteome</keyword>
<proteinExistence type="predicted"/>
<dbReference type="Proteomes" id="UP000323386">
    <property type="component" value="Unassembled WGS sequence"/>
</dbReference>
<dbReference type="EMBL" id="OOIP01000007">
    <property type="protein sequence ID" value="SPO37391.1"/>
    <property type="molecule type" value="Genomic_DNA"/>
</dbReference>
<gene>
    <name evidence="3" type="ORF">PSFLO_02864</name>
</gene>
<dbReference type="InterPro" id="IPR053140">
    <property type="entry name" value="GDSL_Rv0518-like"/>
</dbReference>
<feature type="domain" description="SGNH hydrolase-type esterase" evidence="2">
    <location>
        <begin position="195"/>
        <end position="381"/>
    </location>
</feature>